<reference evidence="3 4" key="1">
    <citation type="submission" date="2017-08" db="EMBL/GenBank/DDBJ databases">
        <title>The complete genome sequence of Nocardiopsis gilva YIM 90087.</title>
        <authorList>
            <person name="Yin M."/>
            <person name="Tang S."/>
        </authorList>
    </citation>
    <scope>NUCLEOTIDE SEQUENCE [LARGE SCALE GENOMIC DNA]</scope>
    <source>
        <strain evidence="3 4">YIM 90087</strain>
    </source>
</reference>
<dbReference type="GO" id="GO:0003676">
    <property type="term" value="F:nucleic acid binding"/>
    <property type="evidence" value="ECO:0007669"/>
    <property type="project" value="InterPro"/>
</dbReference>
<evidence type="ECO:0000313" key="3">
    <source>
        <dbReference type="EMBL" id="ASU81513.1"/>
    </source>
</evidence>
<dbReference type="InterPro" id="IPR003615">
    <property type="entry name" value="HNH_nuc"/>
</dbReference>
<keyword evidence="3" id="KW-0255">Endonuclease</keyword>
<dbReference type="CDD" id="cd00085">
    <property type="entry name" value="HNHc"/>
    <property type="match status" value="1"/>
</dbReference>
<evidence type="ECO:0000313" key="4">
    <source>
        <dbReference type="Proteomes" id="UP000215005"/>
    </source>
</evidence>
<evidence type="ECO:0000259" key="2">
    <source>
        <dbReference type="SMART" id="SM00507"/>
    </source>
</evidence>
<proteinExistence type="predicted"/>
<dbReference type="OrthoDB" id="2084290at2"/>
<dbReference type="EMBL" id="CP022753">
    <property type="protein sequence ID" value="ASU81513.1"/>
    <property type="molecule type" value="Genomic_DNA"/>
</dbReference>
<dbReference type="Pfam" id="PF01844">
    <property type="entry name" value="HNH"/>
    <property type="match status" value="1"/>
</dbReference>
<keyword evidence="3" id="KW-0540">Nuclease</keyword>
<dbReference type="KEGG" id="ngv:CDO52_00780"/>
<dbReference type="AlphaFoldDB" id="A0A223S049"/>
<accession>A0A223S049</accession>
<protein>
    <submittedName>
        <fullName evidence="3">HNH endonuclease</fullName>
    </submittedName>
</protein>
<organism evidence="3 4">
    <name type="scientific">Nocardiopsis gilva YIM 90087</name>
    <dbReference type="NCBI Taxonomy" id="1235441"/>
    <lineage>
        <taxon>Bacteria</taxon>
        <taxon>Bacillati</taxon>
        <taxon>Actinomycetota</taxon>
        <taxon>Actinomycetes</taxon>
        <taxon>Streptosporangiales</taxon>
        <taxon>Nocardiopsidaceae</taxon>
        <taxon>Nocardiopsis</taxon>
    </lineage>
</organism>
<gene>
    <name evidence="3" type="ORF">CDO52_00780</name>
</gene>
<dbReference type="Proteomes" id="UP000215005">
    <property type="component" value="Chromosome"/>
</dbReference>
<dbReference type="GO" id="GO:0004519">
    <property type="term" value="F:endonuclease activity"/>
    <property type="evidence" value="ECO:0007669"/>
    <property type="project" value="UniProtKB-KW"/>
</dbReference>
<name>A0A223S049_9ACTN</name>
<sequence>MPGVYAGRSGRPWRRACARLRREAPSVCWICGKPIDQLLPYTHPMSWTADHVVPRKIMIANDLDPNDVENLRPAHRTCNSRKGAGKPPIRPNTSRRW</sequence>
<dbReference type="GO" id="GO:0008270">
    <property type="term" value="F:zinc ion binding"/>
    <property type="evidence" value="ECO:0007669"/>
    <property type="project" value="InterPro"/>
</dbReference>
<keyword evidence="3" id="KW-0378">Hydrolase</keyword>
<dbReference type="InterPro" id="IPR002711">
    <property type="entry name" value="HNH"/>
</dbReference>
<feature type="region of interest" description="Disordered" evidence="1">
    <location>
        <begin position="75"/>
        <end position="97"/>
    </location>
</feature>
<dbReference type="Gene3D" id="1.10.30.50">
    <property type="match status" value="1"/>
</dbReference>
<evidence type="ECO:0000256" key="1">
    <source>
        <dbReference type="SAM" id="MobiDB-lite"/>
    </source>
</evidence>
<dbReference type="SMART" id="SM00507">
    <property type="entry name" value="HNHc"/>
    <property type="match status" value="1"/>
</dbReference>
<feature type="domain" description="HNH nuclease" evidence="2">
    <location>
        <begin position="19"/>
        <end position="80"/>
    </location>
</feature>
<keyword evidence="4" id="KW-1185">Reference proteome</keyword>